<keyword evidence="5" id="KW-1185">Reference proteome</keyword>
<gene>
    <name evidence="4" type="ORF">PCOR1329_LOCUS12491</name>
</gene>
<accession>A0ABN9QJC7</accession>
<evidence type="ECO:0000256" key="1">
    <source>
        <dbReference type="SAM" id="SignalP"/>
    </source>
</evidence>
<dbReference type="EMBL" id="CAUYUJ010003654">
    <property type="protein sequence ID" value="CAK0806154.1"/>
    <property type="molecule type" value="Genomic_DNA"/>
</dbReference>
<feature type="domain" description="Glycosyl hydrolase family 92" evidence="2">
    <location>
        <begin position="278"/>
        <end position="485"/>
    </location>
</feature>
<dbReference type="InterPro" id="IPR012939">
    <property type="entry name" value="Glyco_hydro_92"/>
</dbReference>
<comment type="caution">
    <text evidence="4">The sequence shown here is derived from an EMBL/GenBank/DDBJ whole genome shotgun (WGS) entry which is preliminary data.</text>
</comment>
<protein>
    <recommendedName>
        <fullName evidence="6">Alpha-1,2-mannosidase</fullName>
    </recommendedName>
</protein>
<evidence type="ECO:0008006" key="6">
    <source>
        <dbReference type="Google" id="ProtNLM"/>
    </source>
</evidence>
<dbReference type="InterPro" id="IPR014718">
    <property type="entry name" value="GH-type_carb-bd"/>
</dbReference>
<dbReference type="InterPro" id="IPR008928">
    <property type="entry name" value="6-hairpin_glycosidase_sf"/>
</dbReference>
<evidence type="ECO:0000259" key="2">
    <source>
        <dbReference type="Pfam" id="PF07971"/>
    </source>
</evidence>
<evidence type="ECO:0000259" key="3">
    <source>
        <dbReference type="Pfam" id="PF17678"/>
    </source>
</evidence>
<evidence type="ECO:0000313" key="4">
    <source>
        <dbReference type="EMBL" id="CAK0806154.1"/>
    </source>
</evidence>
<keyword evidence="1" id="KW-0732">Signal</keyword>
<dbReference type="PANTHER" id="PTHR12143:SF43">
    <property type="entry name" value="PUTATIVE-RELATED"/>
    <property type="match status" value="1"/>
</dbReference>
<dbReference type="SUPFAM" id="SSF48208">
    <property type="entry name" value="Six-hairpin glycosidases"/>
    <property type="match status" value="1"/>
</dbReference>
<dbReference type="Proteomes" id="UP001189429">
    <property type="component" value="Unassembled WGS sequence"/>
</dbReference>
<dbReference type="Gene3D" id="2.70.98.10">
    <property type="match status" value="1"/>
</dbReference>
<feature type="chain" id="PRO_5045115716" description="Alpha-1,2-mannosidase" evidence="1">
    <location>
        <begin position="21"/>
        <end position="577"/>
    </location>
</feature>
<sequence>MVMVALLCSLLVALPSAASALAVVPSTDGEAAVELVQMLAGTQLSDRMSNGNTLPQVKRPWGFNDWAPHTSGSLNDNPWWFHTAERTFMGFKCSHQPSPWLGDWGYFSIMPDIGSHTASSQPEYFTRQKKEPPNGYLHYSPQESTWKPYLFSTSLGKDRQAEPSERLQFQFSPTSHAGAARVTFPVGSAEPGSIVVKVPQGASVSKRRLLSGYTSTAAQGAVPKDFKMHFVMNFSEQPKRVEEEECAPKPCSFVRLHFDHGVETVEFGVATSLISMEQAALNLKQEVGDKSFESVVEEGRQVWSEAMGRVSVRMEDDTQHKVFYTNLWKSMLFPRYLQETDRHGKEVHYSPFSGKVKSGKMVVDSGFWDAYHTVYPLNSIAFPENLGHLMDGWLNAFDENGWIPQWASPGNRDSMVGTMSDVSIADAIVKSEAGGFSFDMAKAYRAVLKDTASAPEQNDAGGRRELLEYDQAGFVAEGDGRRMSRVTLNPRSRIRSKNKKRHGRDFSELRDMMFMGRKSDPCICIFFAPGVFAQVGRHRSIRLKECSRKMGSRAPVVIYDDVSNLSRRRISGIVGCT</sequence>
<name>A0ABN9QJC7_9DINO</name>
<dbReference type="PANTHER" id="PTHR12143">
    <property type="entry name" value="PEPTIDE N-GLYCANASE PNGASE -RELATED"/>
    <property type="match status" value="1"/>
</dbReference>
<feature type="domain" description="Glycosyl hydrolase family 92 N-terminal" evidence="3">
    <location>
        <begin position="36"/>
        <end position="241"/>
    </location>
</feature>
<dbReference type="Pfam" id="PF07971">
    <property type="entry name" value="Glyco_hydro_92"/>
    <property type="match status" value="1"/>
</dbReference>
<dbReference type="InterPro" id="IPR050883">
    <property type="entry name" value="PNGase"/>
</dbReference>
<feature type="signal peptide" evidence="1">
    <location>
        <begin position="1"/>
        <end position="20"/>
    </location>
</feature>
<dbReference type="Gene3D" id="1.20.1050.60">
    <property type="entry name" value="alpha-1,2-mannosidase"/>
    <property type="match status" value="1"/>
</dbReference>
<proteinExistence type="predicted"/>
<organism evidence="4 5">
    <name type="scientific">Prorocentrum cordatum</name>
    <dbReference type="NCBI Taxonomy" id="2364126"/>
    <lineage>
        <taxon>Eukaryota</taxon>
        <taxon>Sar</taxon>
        <taxon>Alveolata</taxon>
        <taxon>Dinophyceae</taxon>
        <taxon>Prorocentrales</taxon>
        <taxon>Prorocentraceae</taxon>
        <taxon>Prorocentrum</taxon>
    </lineage>
</organism>
<dbReference type="InterPro" id="IPR041371">
    <property type="entry name" value="GH92_N"/>
</dbReference>
<evidence type="ECO:0000313" key="5">
    <source>
        <dbReference type="Proteomes" id="UP001189429"/>
    </source>
</evidence>
<reference evidence="4" key="1">
    <citation type="submission" date="2023-10" db="EMBL/GenBank/DDBJ databases">
        <authorList>
            <person name="Chen Y."/>
            <person name="Shah S."/>
            <person name="Dougan E. K."/>
            <person name="Thang M."/>
            <person name="Chan C."/>
        </authorList>
    </citation>
    <scope>NUCLEOTIDE SEQUENCE [LARGE SCALE GENOMIC DNA]</scope>
</reference>
<dbReference type="Pfam" id="PF17678">
    <property type="entry name" value="Glyco_hydro_92N"/>
    <property type="match status" value="1"/>
</dbReference>